<feature type="transmembrane region" description="Helical" evidence="1">
    <location>
        <begin position="134"/>
        <end position="153"/>
    </location>
</feature>
<feature type="transmembrane region" description="Helical" evidence="1">
    <location>
        <begin position="102"/>
        <end position="122"/>
    </location>
</feature>
<dbReference type="Pfam" id="PF07690">
    <property type="entry name" value="MFS_1"/>
    <property type="match status" value="1"/>
</dbReference>
<dbReference type="GO" id="GO:1904680">
    <property type="term" value="F:peptide transmembrane transporter activity"/>
    <property type="evidence" value="ECO:0007669"/>
    <property type="project" value="InterPro"/>
</dbReference>
<feature type="transmembrane region" description="Helical" evidence="1">
    <location>
        <begin position="506"/>
        <end position="524"/>
    </location>
</feature>
<feature type="transmembrane region" description="Helical" evidence="1">
    <location>
        <begin position="69"/>
        <end position="87"/>
    </location>
</feature>
<protein>
    <submittedName>
        <fullName evidence="2">Amino acid/peptide transporter (Peptide:H+ symporter)</fullName>
    </submittedName>
</protein>
<sequence>MYSAYPAPHTRRYAMAETKQSDDAAEGIVLDEDGQKVTTAEEQELENIRNDHSFLGYPKGIAPLTASNFFNSICWASYNAVLLFYLYKPWTEGLGFTQGEAAQLIASVAAINSVFSIVGSWLGDRVFGARKAIVIGNIMKGISCGLLALPAFSLSQGRVFAIVGMVLMNLPIMGASSAALTGLLFHRKDSRRDGAFSMFTIANNIAGFITPVIAAQLGLINYHWGFLIGSIAAFIIAACIGLPGKRVFGSIGSKPSRPLSEAEKKKYGFGALIVVAVIAAAIAIAVGAGKASIGTLATTISSFTFVIAIVFFAVIWRSKRIKGVERRRLGALSPIIIMQIVIGVDYQLQGTTLLMFLDQRINRNFFGIEIAPGSFNTIVSIFALLAGIFYTWLMATKFGSEWKSVDRMCFGFGFSGVANLLLIVPTVVLFPQTAKYSVIWLLIYYVVGNFGGFPYWVAATSLVAAGAPKSYEAQLQTGFTLSAAIGTAISLIIFGQLKTLDAQLPLFWIIAIFELVVTAGVFLFRNKIQDAIMGD</sequence>
<dbReference type="PANTHER" id="PTHR11654">
    <property type="entry name" value="OLIGOPEPTIDE TRANSPORTER-RELATED"/>
    <property type="match status" value="1"/>
</dbReference>
<evidence type="ECO:0000313" key="3">
    <source>
        <dbReference type="Proteomes" id="UP000410049"/>
    </source>
</evidence>
<feature type="transmembrane region" description="Helical" evidence="1">
    <location>
        <begin position="328"/>
        <end position="348"/>
    </location>
</feature>
<dbReference type="SUPFAM" id="SSF103473">
    <property type="entry name" value="MFS general substrate transporter"/>
    <property type="match status" value="2"/>
</dbReference>
<dbReference type="GO" id="GO:0016020">
    <property type="term" value="C:membrane"/>
    <property type="evidence" value="ECO:0007669"/>
    <property type="project" value="InterPro"/>
</dbReference>
<dbReference type="AlphaFoldDB" id="A0A5M9ZHM7"/>
<comment type="caution">
    <text evidence="2">The sequence shown here is derived from an EMBL/GenBank/DDBJ whole genome shotgun (WGS) entry which is preliminary data.</text>
</comment>
<evidence type="ECO:0000313" key="2">
    <source>
        <dbReference type="EMBL" id="KAA8827096.1"/>
    </source>
</evidence>
<evidence type="ECO:0000256" key="1">
    <source>
        <dbReference type="SAM" id="Phobius"/>
    </source>
</evidence>
<feature type="transmembrane region" description="Helical" evidence="1">
    <location>
        <begin position="375"/>
        <end position="396"/>
    </location>
</feature>
<keyword evidence="1" id="KW-0812">Transmembrane</keyword>
<dbReference type="Gene3D" id="1.20.1250.20">
    <property type="entry name" value="MFS general substrate transporter like domains"/>
    <property type="match status" value="1"/>
</dbReference>
<feature type="transmembrane region" description="Helical" evidence="1">
    <location>
        <begin position="267"/>
        <end position="287"/>
    </location>
</feature>
<dbReference type="GO" id="GO:0015833">
    <property type="term" value="P:peptide transport"/>
    <property type="evidence" value="ECO:0007669"/>
    <property type="project" value="InterPro"/>
</dbReference>
<keyword evidence="1" id="KW-1133">Transmembrane helix</keyword>
<feature type="transmembrane region" description="Helical" evidence="1">
    <location>
        <begin position="159"/>
        <end position="184"/>
    </location>
</feature>
<proteinExistence type="predicted"/>
<gene>
    <name evidence="2" type="ORF">EMO91_09985</name>
</gene>
<dbReference type="InterPro" id="IPR011701">
    <property type="entry name" value="MFS"/>
</dbReference>
<dbReference type="InterPro" id="IPR036259">
    <property type="entry name" value="MFS_trans_sf"/>
</dbReference>
<feature type="transmembrane region" description="Helical" evidence="1">
    <location>
        <begin position="196"/>
        <end position="218"/>
    </location>
</feature>
<feature type="transmembrane region" description="Helical" evidence="1">
    <location>
        <begin position="477"/>
        <end position="494"/>
    </location>
</feature>
<accession>A0A5M9ZHM7</accession>
<dbReference type="Proteomes" id="UP000410049">
    <property type="component" value="Unassembled WGS sequence"/>
</dbReference>
<feature type="transmembrane region" description="Helical" evidence="1">
    <location>
        <begin position="224"/>
        <end position="244"/>
    </location>
</feature>
<reference evidence="2 3" key="1">
    <citation type="journal article" date="2019" name="Syst. Appl. Microbiol.">
        <title>Characterization of Bifidobacterium species in feaces of the Egyptian fruit bat: Description of B. vespertilionis sp. nov. and B. rousetti sp. nov.</title>
        <authorList>
            <person name="Modesto M."/>
            <person name="Satti M."/>
            <person name="Watanabe K."/>
            <person name="Puglisi E."/>
            <person name="Morelli L."/>
            <person name="Huang C.-H."/>
            <person name="Liou J.-S."/>
            <person name="Miyashita M."/>
            <person name="Tamura T."/>
            <person name="Saito S."/>
            <person name="Mori K."/>
            <person name="Huang L."/>
            <person name="Sciavilla P."/>
            <person name="Sandri C."/>
            <person name="Spiezio C."/>
            <person name="Vitali F."/>
            <person name="Cavalieri D."/>
            <person name="Perpetuini G."/>
            <person name="Tofalo R."/>
            <person name="Bonetti A."/>
            <person name="Arita M."/>
            <person name="Mattarelli P."/>
        </authorList>
    </citation>
    <scope>NUCLEOTIDE SEQUENCE [LARGE SCALE GENOMIC DNA]</scope>
    <source>
        <strain evidence="2 3">RST17</strain>
    </source>
</reference>
<dbReference type="NCBIfam" id="TIGR00924">
    <property type="entry name" value="yjdL_sub1_fam"/>
    <property type="match status" value="1"/>
</dbReference>
<name>A0A5M9ZHM7_9BIFI</name>
<feature type="transmembrane region" description="Helical" evidence="1">
    <location>
        <begin position="408"/>
        <end position="430"/>
    </location>
</feature>
<keyword evidence="1" id="KW-0472">Membrane</keyword>
<dbReference type="InterPro" id="IPR005279">
    <property type="entry name" value="Dipep/tripep_permease"/>
</dbReference>
<organism evidence="2 3">
    <name type="scientific">Bifidobacterium myosotis</name>
    <dbReference type="NCBI Taxonomy" id="1630166"/>
    <lineage>
        <taxon>Bacteria</taxon>
        <taxon>Bacillati</taxon>
        <taxon>Actinomycetota</taxon>
        <taxon>Actinomycetes</taxon>
        <taxon>Bifidobacteriales</taxon>
        <taxon>Bifidobacteriaceae</taxon>
        <taxon>Bifidobacterium</taxon>
    </lineage>
</organism>
<feature type="transmembrane region" description="Helical" evidence="1">
    <location>
        <begin position="293"/>
        <end position="316"/>
    </location>
</feature>
<dbReference type="EMBL" id="RZUH01000008">
    <property type="protein sequence ID" value="KAA8827096.1"/>
    <property type="molecule type" value="Genomic_DNA"/>
</dbReference>
<feature type="transmembrane region" description="Helical" evidence="1">
    <location>
        <begin position="442"/>
        <end position="465"/>
    </location>
</feature>